<evidence type="ECO:0000259" key="5">
    <source>
        <dbReference type="PROSITE" id="PS50222"/>
    </source>
</evidence>
<dbReference type="Pfam" id="PF13499">
    <property type="entry name" value="EF-hand_7"/>
    <property type="match status" value="1"/>
</dbReference>
<keyword evidence="3" id="KW-0106">Calcium</keyword>
<feature type="domain" description="EF-hand" evidence="5">
    <location>
        <begin position="288"/>
        <end position="323"/>
    </location>
</feature>
<dbReference type="InterPro" id="IPR002048">
    <property type="entry name" value="EF_hand_dom"/>
</dbReference>
<evidence type="ECO:0000256" key="4">
    <source>
        <dbReference type="ARBA" id="ARBA00022842"/>
    </source>
</evidence>
<gene>
    <name evidence="6" type="ORF">CGI_10003057</name>
</gene>
<dbReference type="PANTHER" id="PTHR45791:SF1">
    <property type="entry name" value="CALCIUM AND INTEGRIN BINDING FAMILY MEMBER 1"/>
    <property type="match status" value="1"/>
</dbReference>
<keyword evidence="1" id="KW-0479">Metal-binding</keyword>
<dbReference type="EMBL" id="JH816619">
    <property type="protein sequence ID" value="EKC39285.1"/>
    <property type="molecule type" value="Genomic_DNA"/>
</dbReference>
<proteinExistence type="predicted"/>
<dbReference type="PANTHER" id="PTHR45791">
    <property type="entry name" value="CALCIUM AND INTEGRIN BINDING FAMILY MEMBER 2"/>
    <property type="match status" value="1"/>
</dbReference>
<dbReference type="PROSITE" id="PS00018">
    <property type="entry name" value="EF_HAND_1"/>
    <property type="match status" value="2"/>
</dbReference>
<evidence type="ECO:0000256" key="2">
    <source>
        <dbReference type="ARBA" id="ARBA00022737"/>
    </source>
</evidence>
<evidence type="ECO:0000256" key="3">
    <source>
        <dbReference type="ARBA" id="ARBA00022837"/>
    </source>
</evidence>
<keyword evidence="2" id="KW-0677">Repeat</keyword>
<feature type="domain" description="EF-hand" evidence="5">
    <location>
        <begin position="330"/>
        <end position="365"/>
    </location>
</feature>
<dbReference type="FunFam" id="1.10.238.10:FF:000079">
    <property type="entry name" value="Calcium and integrin-binding family member 2"/>
    <property type="match status" value="1"/>
</dbReference>
<dbReference type="Gene3D" id="1.10.238.10">
    <property type="entry name" value="EF-hand"/>
    <property type="match status" value="2"/>
</dbReference>
<dbReference type="InterPro" id="IPR011992">
    <property type="entry name" value="EF-hand-dom_pair"/>
</dbReference>
<dbReference type="GO" id="GO:0007229">
    <property type="term" value="P:integrin-mediated signaling pathway"/>
    <property type="evidence" value="ECO:0007669"/>
    <property type="project" value="UniProtKB-KW"/>
</dbReference>
<name>K1RDA2_MAGGI</name>
<dbReference type="AlphaFoldDB" id="K1RDA2"/>
<keyword evidence="4" id="KW-0460">Magnesium</keyword>
<dbReference type="PROSITE" id="PS50222">
    <property type="entry name" value="EF_HAND_2"/>
    <property type="match status" value="2"/>
</dbReference>
<sequence length="379" mass="43969">MEMKMAFCIYISLILAIYFTQMSSGDYDKCMRAIRDLVKVVASCPRSKQEWDNAASNKNCNQIATNALCKTSNKPYFYHCVINGFRNATLEVCKPRKVIFGYCTEYNVAGGVIQRQKSAKCNNAFPKCDNFYNSTEAFKCTSEKSQTSPSIKYFYIKAKHFKHFHYLKNLAKDCELRLKKTIRDENRRKNLSDKDVLMKDVGNLTEDNLNLLSKVEDSVYEKFQSLGTKDEPLDKDSKISREVMYNLKELRVNPFRDRIVTVFSSRGDGSLTFEDFLDMMSVFSVKSPREVKAEYAFRIYDFDEDDYIGYEDIKELVNRQTGEETLTAMDLERLIDNIYDESDIDEDGTISYPEFENIVENCPELIQSFKVVQKRSDIA</sequence>
<dbReference type="InterPro" id="IPR018247">
    <property type="entry name" value="EF_Hand_1_Ca_BS"/>
</dbReference>
<dbReference type="GO" id="GO:0000287">
    <property type="term" value="F:magnesium ion binding"/>
    <property type="evidence" value="ECO:0007669"/>
    <property type="project" value="TreeGrafter"/>
</dbReference>
<dbReference type="HOGENOM" id="CLU_730074_0_0_1"/>
<dbReference type="SUPFAM" id="SSF47473">
    <property type="entry name" value="EF-hand"/>
    <property type="match status" value="1"/>
</dbReference>
<protein>
    <submittedName>
        <fullName evidence="6">Calcium and integrin-binding protein 1</fullName>
    </submittedName>
</protein>
<dbReference type="InParanoid" id="K1RDA2"/>
<evidence type="ECO:0000256" key="1">
    <source>
        <dbReference type="ARBA" id="ARBA00022723"/>
    </source>
</evidence>
<accession>K1RDA2</accession>
<dbReference type="InterPro" id="IPR051433">
    <property type="entry name" value="CIBP"/>
</dbReference>
<reference evidence="6" key="1">
    <citation type="journal article" date="2012" name="Nature">
        <title>The oyster genome reveals stress adaptation and complexity of shell formation.</title>
        <authorList>
            <person name="Zhang G."/>
            <person name="Fang X."/>
            <person name="Guo X."/>
            <person name="Li L."/>
            <person name="Luo R."/>
            <person name="Xu F."/>
            <person name="Yang P."/>
            <person name="Zhang L."/>
            <person name="Wang X."/>
            <person name="Qi H."/>
            <person name="Xiong Z."/>
            <person name="Que H."/>
            <person name="Xie Y."/>
            <person name="Holland P.W."/>
            <person name="Paps J."/>
            <person name="Zhu Y."/>
            <person name="Wu F."/>
            <person name="Chen Y."/>
            <person name="Wang J."/>
            <person name="Peng C."/>
            <person name="Meng J."/>
            <person name="Yang L."/>
            <person name="Liu J."/>
            <person name="Wen B."/>
            <person name="Zhang N."/>
            <person name="Huang Z."/>
            <person name="Zhu Q."/>
            <person name="Feng Y."/>
            <person name="Mount A."/>
            <person name="Hedgecock D."/>
            <person name="Xu Z."/>
            <person name="Liu Y."/>
            <person name="Domazet-Loso T."/>
            <person name="Du Y."/>
            <person name="Sun X."/>
            <person name="Zhang S."/>
            <person name="Liu B."/>
            <person name="Cheng P."/>
            <person name="Jiang X."/>
            <person name="Li J."/>
            <person name="Fan D."/>
            <person name="Wang W."/>
            <person name="Fu W."/>
            <person name="Wang T."/>
            <person name="Wang B."/>
            <person name="Zhang J."/>
            <person name="Peng Z."/>
            <person name="Li Y."/>
            <person name="Li N."/>
            <person name="Wang J."/>
            <person name="Chen M."/>
            <person name="He Y."/>
            <person name="Tan F."/>
            <person name="Song X."/>
            <person name="Zheng Q."/>
            <person name="Huang R."/>
            <person name="Yang H."/>
            <person name="Du X."/>
            <person name="Chen L."/>
            <person name="Yang M."/>
            <person name="Gaffney P.M."/>
            <person name="Wang S."/>
            <person name="Luo L."/>
            <person name="She Z."/>
            <person name="Ming Y."/>
            <person name="Huang W."/>
            <person name="Zhang S."/>
            <person name="Huang B."/>
            <person name="Zhang Y."/>
            <person name="Qu T."/>
            <person name="Ni P."/>
            <person name="Miao G."/>
            <person name="Wang J."/>
            <person name="Wang Q."/>
            <person name="Steinberg C.E."/>
            <person name="Wang H."/>
            <person name="Li N."/>
            <person name="Qian L."/>
            <person name="Zhang G."/>
            <person name="Li Y."/>
            <person name="Yang H."/>
            <person name="Liu X."/>
            <person name="Wang J."/>
            <person name="Yin Y."/>
            <person name="Wang J."/>
        </authorList>
    </citation>
    <scope>NUCLEOTIDE SEQUENCE [LARGE SCALE GENOMIC DNA]</scope>
    <source>
        <strain evidence="6">05x7-T-G4-1.051#20</strain>
    </source>
</reference>
<keyword evidence="6" id="KW-0401">Integrin</keyword>
<dbReference type="GO" id="GO:0005509">
    <property type="term" value="F:calcium ion binding"/>
    <property type="evidence" value="ECO:0007669"/>
    <property type="project" value="InterPro"/>
</dbReference>
<organism evidence="6">
    <name type="scientific">Magallana gigas</name>
    <name type="common">Pacific oyster</name>
    <name type="synonym">Crassostrea gigas</name>
    <dbReference type="NCBI Taxonomy" id="29159"/>
    <lineage>
        <taxon>Eukaryota</taxon>
        <taxon>Metazoa</taxon>
        <taxon>Spiralia</taxon>
        <taxon>Lophotrochozoa</taxon>
        <taxon>Mollusca</taxon>
        <taxon>Bivalvia</taxon>
        <taxon>Autobranchia</taxon>
        <taxon>Pteriomorphia</taxon>
        <taxon>Ostreida</taxon>
        <taxon>Ostreoidea</taxon>
        <taxon>Ostreidae</taxon>
        <taxon>Magallana</taxon>
    </lineage>
</organism>
<dbReference type="CDD" id="cd00051">
    <property type="entry name" value="EFh"/>
    <property type="match status" value="1"/>
</dbReference>
<evidence type="ECO:0000313" key="6">
    <source>
        <dbReference type="EMBL" id="EKC39285.1"/>
    </source>
</evidence>